<dbReference type="Proteomes" id="UP000743370">
    <property type="component" value="Unassembled WGS sequence"/>
</dbReference>
<keyword evidence="5" id="KW-1133">Transmembrane helix</keyword>
<feature type="domain" description="DUF4005" evidence="6">
    <location>
        <begin position="307"/>
        <end position="381"/>
    </location>
</feature>
<dbReference type="Pfam" id="PF00612">
    <property type="entry name" value="IQ"/>
    <property type="match status" value="2"/>
</dbReference>
<dbReference type="InterPro" id="IPR025064">
    <property type="entry name" value="DUF4005"/>
</dbReference>
<comment type="similarity">
    <text evidence="2">Belongs to the IQD family.</text>
</comment>
<evidence type="ECO:0000256" key="4">
    <source>
        <dbReference type="SAM" id="MobiDB-lite"/>
    </source>
</evidence>
<name>A0A8T0JQA6_PHAAN</name>
<evidence type="ECO:0000256" key="2">
    <source>
        <dbReference type="ARBA" id="ARBA00024341"/>
    </source>
</evidence>
<dbReference type="PANTHER" id="PTHR32295">
    <property type="entry name" value="IQ-DOMAIN 5-RELATED"/>
    <property type="match status" value="1"/>
</dbReference>
<evidence type="ECO:0000256" key="5">
    <source>
        <dbReference type="SAM" id="Phobius"/>
    </source>
</evidence>
<sequence>MKKEKDHSDNSGSLAPDKKEKKRWSFAKQGKDVPSSVPATDNTWLRSYIADTENEQNKHAIAVAAATAAAADAAVAAAQAAVAVVRLTSQGRGALFSGSREKWAAVKIQTFFRGYLVCAFFLVMVQIKLVLVMWARKALRALKGLVKIQALVRGYLVRKRAAATLHSMQALIRAQTAVRSQRARRSLSKESRFLPEVLARKSVERFDETRSESHSKRLPTSYETSLNGFDESPKIVEIDTYKTRSRSRRFTSTMSECGEDMSCQAMSSPLPCHVPGRISVPDCRHLQDFDWYFNVDECRFPTAHSTPRFTNYARPNAPATPAKSVCGDTFFRPCSNFPNYMANTQSFKAKLRSHSAPKQRPEPKKRLSLNEVMAARNSISSVRMQRPSSNFFQTQDSWNF</sequence>
<dbReference type="AlphaFoldDB" id="A0A8T0JQA6"/>
<keyword evidence="5" id="KW-0472">Membrane</keyword>
<evidence type="ECO:0000256" key="3">
    <source>
        <dbReference type="ARBA" id="ARBA00024378"/>
    </source>
</evidence>
<dbReference type="SMART" id="SM00015">
    <property type="entry name" value="IQ"/>
    <property type="match status" value="2"/>
</dbReference>
<dbReference type="Pfam" id="PF13178">
    <property type="entry name" value="DUF4005"/>
    <property type="match status" value="1"/>
</dbReference>
<gene>
    <name evidence="7" type="ORF">HKW66_Vig0166500</name>
</gene>
<proteinExistence type="inferred from homology"/>
<feature type="region of interest" description="Disordered" evidence="4">
    <location>
        <begin position="1"/>
        <end position="38"/>
    </location>
</feature>
<comment type="caution">
    <text evidence="7">The sequence shown here is derived from an EMBL/GenBank/DDBJ whole genome shotgun (WGS) entry which is preliminary data.</text>
</comment>
<reference evidence="7 8" key="1">
    <citation type="submission" date="2020-05" db="EMBL/GenBank/DDBJ databases">
        <title>Vigna angularis (adzuki bean) Var. LongXiaoDou No. 4 denovo assembly.</title>
        <authorList>
            <person name="Xiang H."/>
        </authorList>
    </citation>
    <scope>NUCLEOTIDE SEQUENCE [LARGE SCALE GENOMIC DNA]</scope>
    <source>
        <tissue evidence="7">Leaf</tissue>
    </source>
</reference>
<dbReference type="PANTHER" id="PTHR32295:SF287">
    <property type="entry name" value="PROTEIN IQ-DOMAIN 26"/>
    <property type="match status" value="1"/>
</dbReference>
<feature type="transmembrane region" description="Helical" evidence="5">
    <location>
        <begin position="115"/>
        <end position="135"/>
    </location>
</feature>
<evidence type="ECO:0000313" key="8">
    <source>
        <dbReference type="Proteomes" id="UP000743370"/>
    </source>
</evidence>
<dbReference type="PROSITE" id="PS50096">
    <property type="entry name" value="IQ"/>
    <property type="match status" value="2"/>
</dbReference>
<keyword evidence="5" id="KW-0812">Transmembrane</keyword>
<protein>
    <recommendedName>
        <fullName evidence="6">DUF4005 domain-containing protein</fullName>
    </recommendedName>
</protein>
<evidence type="ECO:0000259" key="6">
    <source>
        <dbReference type="Pfam" id="PF13178"/>
    </source>
</evidence>
<evidence type="ECO:0000256" key="1">
    <source>
        <dbReference type="ARBA" id="ARBA00022860"/>
    </source>
</evidence>
<comment type="subunit">
    <text evidence="3">Binds to multiple calmodulin (CaM) in the presence of Ca(2+) and CaM-like proteins.</text>
</comment>
<dbReference type="EMBL" id="JABFOF010000009">
    <property type="protein sequence ID" value="KAG2379871.1"/>
    <property type="molecule type" value="Genomic_DNA"/>
</dbReference>
<keyword evidence="1" id="KW-0112">Calmodulin-binding</keyword>
<dbReference type="GO" id="GO:0005516">
    <property type="term" value="F:calmodulin binding"/>
    <property type="evidence" value="ECO:0007669"/>
    <property type="project" value="UniProtKB-KW"/>
</dbReference>
<accession>A0A8T0JQA6</accession>
<dbReference type="InterPro" id="IPR000048">
    <property type="entry name" value="IQ_motif_EF-hand-BS"/>
</dbReference>
<organism evidence="7 8">
    <name type="scientific">Phaseolus angularis</name>
    <name type="common">Azuki bean</name>
    <name type="synonym">Vigna angularis</name>
    <dbReference type="NCBI Taxonomy" id="3914"/>
    <lineage>
        <taxon>Eukaryota</taxon>
        <taxon>Viridiplantae</taxon>
        <taxon>Streptophyta</taxon>
        <taxon>Embryophyta</taxon>
        <taxon>Tracheophyta</taxon>
        <taxon>Spermatophyta</taxon>
        <taxon>Magnoliopsida</taxon>
        <taxon>eudicotyledons</taxon>
        <taxon>Gunneridae</taxon>
        <taxon>Pentapetalae</taxon>
        <taxon>rosids</taxon>
        <taxon>fabids</taxon>
        <taxon>Fabales</taxon>
        <taxon>Fabaceae</taxon>
        <taxon>Papilionoideae</taxon>
        <taxon>50 kb inversion clade</taxon>
        <taxon>NPAAA clade</taxon>
        <taxon>indigoferoid/millettioid clade</taxon>
        <taxon>Phaseoleae</taxon>
        <taxon>Vigna</taxon>
    </lineage>
</organism>
<evidence type="ECO:0000313" key="7">
    <source>
        <dbReference type="EMBL" id="KAG2379871.1"/>
    </source>
</evidence>